<evidence type="ECO:0008006" key="4">
    <source>
        <dbReference type="Google" id="ProtNLM"/>
    </source>
</evidence>
<evidence type="ECO:0000313" key="2">
    <source>
        <dbReference type="EMBL" id="MFD2097292.1"/>
    </source>
</evidence>
<dbReference type="EMBL" id="JBHUHT010000017">
    <property type="protein sequence ID" value="MFD2097292.1"/>
    <property type="molecule type" value="Genomic_DNA"/>
</dbReference>
<accession>A0ABW4XQN6</accession>
<keyword evidence="1" id="KW-1133">Transmembrane helix</keyword>
<reference evidence="3" key="1">
    <citation type="journal article" date="2019" name="Int. J. Syst. Evol. Microbiol.">
        <title>The Global Catalogue of Microorganisms (GCM) 10K type strain sequencing project: providing services to taxonomists for standard genome sequencing and annotation.</title>
        <authorList>
            <consortium name="The Broad Institute Genomics Platform"/>
            <consortium name="The Broad Institute Genome Sequencing Center for Infectious Disease"/>
            <person name="Wu L."/>
            <person name="Ma J."/>
        </authorList>
    </citation>
    <scope>NUCLEOTIDE SEQUENCE [LARGE SCALE GENOMIC DNA]</scope>
    <source>
        <strain evidence="3">CGMCC 1.10992</strain>
    </source>
</reference>
<evidence type="ECO:0000313" key="3">
    <source>
        <dbReference type="Proteomes" id="UP001597380"/>
    </source>
</evidence>
<keyword evidence="3" id="KW-1185">Reference proteome</keyword>
<dbReference type="RefSeq" id="WP_345340452.1">
    <property type="nucleotide sequence ID" value="NZ_BAABLI010000015.1"/>
</dbReference>
<proteinExistence type="predicted"/>
<evidence type="ECO:0000256" key="1">
    <source>
        <dbReference type="SAM" id="Phobius"/>
    </source>
</evidence>
<feature type="transmembrane region" description="Helical" evidence="1">
    <location>
        <begin position="159"/>
        <end position="178"/>
    </location>
</feature>
<dbReference type="Proteomes" id="UP001597380">
    <property type="component" value="Unassembled WGS sequence"/>
</dbReference>
<gene>
    <name evidence="2" type="ORF">ACFSJ3_14945</name>
</gene>
<comment type="caution">
    <text evidence="2">The sequence shown here is derived from an EMBL/GenBank/DDBJ whole genome shotgun (WGS) entry which is preliminary data.</text>
</comment>
<name>A0ABW4XQN6_9GAMM</name>
<protein>
    <recommendedName>
        <fullName evidence="4">DUF3592 domain-containing protein</fullName>
    </recommendedName>
</protein>
<sequence length="192" mass="21676">MKQLVLKAITFLQLVCVIALVLGGWDAFLYWQQNGEQPIKRAAQSLVVDAPTNHYVEVSGGLREVTNTYEVSITSGQPTEYYVPVVVQAGDEPQLTYLIKQTDEPSITDLFGEVHERGYLVSRHLPVDLEQAFRHQYHFSGRLLVLEADYLPMPVHGKLLVLLLPMVLLLIAVAARSICLNGRHWAWYDGYV</sequence>
<feature type="transmembrane region" description="Helical" evidence="1">
    <location>
        <begin position="12"/>
        <end position="31"/>
    </location>
</feature>
<keyword evidence="1" id="KW-0812">Transmembrane</keyword>
<organism evidence="2 3">
    <name type="scientific">Corallincola platygyrae</name>
    <dbReference type="NCBI Taxonomy" id="1193278"/>
    <lineage>
        <taxon>Bacteria</taxon>
        <taxon>Pseudomonadati</taxon>
        <taxon>Pseudomonadota</taxon>
        <taxon>Gammaproteobacteria</taxon>
        <taxon>Alteromonadales</taxon>
        <taxon>Psychromonadaceae</taxon>
        <taxon>Corallincola</taxon>
    </lineage>
</organism>
<keyword evidence="1" id="KW-0472">Membrane</keyword>